<feature type="region of interest" description="Disordered" evidence="4">
    <location>
        <begin position="1"/>
        <end position="35"/>
    </location>
</feature>
<feature type="domain" description="SOCS box" evidence="5">
    <location>
        <begin position="562"/>
        <end position="606"/>
    </location>
</feature>
<organism evidence="7 8">
    <name type="scientific">Toxocara canis</name>
    <name type="common">Canine roundworm</name>
    <dbReference type="NCBI Taxonomy" id="6265"/>
    <lineage>
        <taxon>Eukaryota</taxon>
        <taxon>Metazoa</taxon>
        <taxon>Ecdysozoa</taxon>
        <taxon>Nematoda</taxon>
        <taxon>Chromadorea</taxon>
        <taxon>Rhabditida</taxon>
        <taxon>Spirurina</taxon>
        <taxon>Ascaridomorpha</taxon>
        <taxon>Ascaridoidea</taxon>
        <taxon>Toxocaridae</taxon>
        <taxon>Toxocara</taxon>
    </lineage>
</organism>
<gene>
    <name evidence="6" type="ORF">TCNE_LOCUS6130</name>
</gene>
<dbReference type="SMART" id="SM00969">
    <property type="entry name" value="SOCS_box"/>
    <property type="match status" value="1"/>
</dbReference>
<dbReference type="InterPro" id="IPR001496">
    <property type="entry name" value="SOCS_box"/>
</dbReference>
<evidence type="ECO:0000256" key="4">
    <source>
        <dbReference type="SAM" id="MobiDB-lite"/>
    </source>
</evidence>
<dbReference type="PROSITE" id="PS50297">
    <property type="entry name" value="ANK_REP_REGION"/>
    <property type="match status" value="2"/>
</dbReference>
<evidence type="ECO:0000313" key="7">
    <source>
        <dbReference type="Proteomes" id="UP000050794"/>
    </source>
</evidence>
<evidence type="ECO:0000313" key="6">
    <source>
        <dbReference type="EMBL" id="VDM37423.1"/>
    </source>
</evidence>
<dbReference type="SMART" id="SM00248">
    <property type="entry name" value="ANK"/>
    <property type="match status" value="9"/>
</dbReference>
<name>A0A183UCB0_TOXCA</name>
<dbReference type="WBParaSite" id="TCNE_0000613001-mRNA-1">
    <property type="protein sequence ID" value="TCNE_0000613001-mRNA-1"/>
    <property type="gene ID" value="TCNE_0000613001"/>
</dbReference>
<dbReference type="InterPro" id="IPR036770">
    <property type="entry name" value="Ankyrin_rpt-contain_sf"/>
</dbReference>
<accession>A0A183UCB0</accession>
<dbReference type="InterPro" id="IPR050889">
    <property type="entry name" value="Dendritic_Spine_Reg/Scaffold"/>
</dbReference>
<feature type="repeat" description="ANK" evidence="3">
    <location>
        <begin position="210"/>
        <end position="242"/>
    </location>
</feature>
<dbReference type="Pfam" id="PF12796">
    <property type="entry name" value="Ank_2"/>
    <property type="match status" value="1"/>
</dbReference>
<sequence>MDSDGESATSEDTASGDGANRRTKRKRSYQRPVPFLYSEGDDKDVVLEKNIEAKLKSKEWEQAQNELDYNRVAHTVTVGVACRLGHIELTRQLLLAGHGGFPDDRRWWPIHEAAYGLHFECCQLLIEIGHADVNARAHDGVTPLLLVCRRDGDFEKAFRIAKLLIENGADPNLCSLDEMTPLIQAIKSRNRQLIDLLLDSGADAHKKWYNQWTALHEAANSHDEVTMKRLLDMGEDVFAVDDDGHSVLFVAVQEGYMPCVELVLAAAKDRAAELANKRLPDGCSCVMVAVTEGLWQILSKLVEHGADCNLTIQPVWGASGGGLHALAVAAQHNYWKCVEILLPHVDRQLLATTDLDPMSAAAFRGSVGSISRLLEAGYSTEVRTDAPITTVIIPYLQPIFQRAYYTPLREAVRKDHVDVVQMLIAAGAKMMYESECYSPFLFSFRNRLNPEIMRCFLENDVDLDIRSKGTLSNVPDALLAVLGTENRKKLLVLLKCGLKPNLQYWCACCNPTGYSLIRDVSQSAYVQDFKQLMKLISVFSPYIPSCCSEVADAADCKPQIGSLAHLCRLSLRSCFRRSQLLDERWLNFLPNVPRSIKRYLAFDPLPFKFDCSV</sequence>
<proteinExistence type="predicted"/>
<dbReference type="AlphaFoldDB" id="A0A183UCB0"/>
<dbReference type="PROSITE" id="PS50225">
    <property type="entry name" value="SOCS"/>
    <property type="match status" value="1"/>
</dbReference>
<dbReference type="Proteomes" id="UP000050794">
    <property type="component" value="Unassembled WGS sequence"/>
</dbReference>
<evidence type="ECO:0000259" key="5">
    <source>
        <dbReference type="PROSITE" id="PS50225"/>
    </source>
</evidence>
<evidence type="ECO:0000256" key="2">
    <source>
        <dbReference type="ARBA" id="ARBA00023043"/>
    </source>
</evidence>
<evidence type="ECO:0000313" key="8">
    <source>
        <dbReference type="WBParaSite" id="TCNE_0000613001-mRNA-1"/>
    </source>
</evidence>
<keyword evidence="1" id="KW-0677">Repeat</keyword>
<dbReference type="Gene3D" id="1.25.40.20">
    <property type="entry name" value="Ankyrin repeat-containing domain"/>
    <property type="match status" value="1"/>
</dbReference>
<feature type="repeat" description="ANK" evidence="3">
    <location>
        <begin position="403"/>
        <end position="435"/>
    </location>
</feature>
<reference evidence="6 7" key="2">
    <citation type="submission" date="2018-11" db="EMBL/GenBank/DDBJ databases">
        <authorList>
            <consortium name="Pathogen Informatics"/>
        </authorList>
    </citation>
    <scope>NUCLEOTIDE SEQUENCE [LARGE SCALE GENOMIC DNA]</scope>
</reference>
<evidence type="ECO:0000256" key="1">
    <source>
        <dbReference type="ARBA" id="ARBA00022737"/>
    </source>
</evidence>
<dbReference type="PANTHER" id="PTHR24166">
    <property type="entry name" value="ROLLING PEBBLES, ISOFORM B"/>
    <property type="match status" value="1"/>
</dbReference>
<feature type="repeat" description="ANK" evidence="3">
    <location>
        <begin position="177"/>
        <end position="203"/>
    </location>
</feature>
<dbReference type="Pfam" id="PF00023">
    <property type="entry name" value="Ank"/>
    <property type="match status" value="2"/>
</dbReference>
<keyword evidence="7" id="KW-1185">Reference proteome</keyword>
<evidence type="ECO:0000256" key="3">
    <source>
        <dbReference type="PROSITE-ProRule" id="PRU00023"/>
    </source>
</evidence>
<keyword evidence="2 3" id="KW-0040">ANK repeat</keyword>
<dbReference type="InterPro" id="IPR002110">
    <property type="entry name" value="Ankyrin_rpt"/>
</dbReference>
<dbReference type="EMBL" id="UYWY01019443">
    <property type="protein sequence ID" value="VDM37423.1"/>
    <property type="molecule type" value="Genomic_DNA"/>
</dbReference>
<dbReference type="PROSITE" id="PS50088">
    <property type="entry name" value="ANK_REPEAT"/>
    <property type="match status" value="3"/>
</dbReference>
<dbReference type="PANTHER" id="PTHR24166:SF48">
    <property type="entry name" value="PROTEIN VAPYRIN"/>
    <property type="match status" value="1"/>
</dbReference>
<feature type="compositionally biased region" description="Polar residues" evidence="4">
    <location>
        <begin position="1"/>
        <end position="13"/>
    </location>
</feature>
<protein>
    <submittedName>
        <fullName evidence="8">SOCS box domain-containing protein</fullName>
    </submittedName>
</protein>
<reference evidence="8" key="1">
    <citation type="submission" date="2016-06" db="UniProtKB">
        <authorList>
            <consortium name="WormBaseParasite"/>
        </authorList>
    </citation>
    <scope>IDENTIFICATION</scope>
</reference>
<dbReference type="SUPFAM" id="SSF48403">
    <property type="entry name" value="Ankyrin repeat"/>
    <property type="match status" value="2"/>
</dbReference>